<keyword evidence="2" id="KW-1185">Reference proteome</keyword>
<dbReference type="InterPro" id="IPR021295">
    <property type="entry name" value="DUF2867"/>
</dbReference>
<protein>
    <submittedName>
        <fullName evidence="1">Uncharacterized protein</fullName>
    </submittedName>
</protein>
<gene>
    <name evidence="1" type="ORF">OIDMADRAFT_20644</name>
</gene>
<sequence>MPLAPVRAAPFPTESRLRSSYKSAYFIDTFAVSLPEHKSGEYNPDALAQAFFGESPAWFSLLMWTRDRVMSIFGVKRSTEIQAAAENKGIDTIAIFPVISRTENEIILGETDSHLNFQVSILIRENQHIPASYRDDNGKGKEMVATTVVHCHGLFGKAYIIIIKAFHVMIVKYSLARMPNRIIRDKLFEVI</sequence>
<evidence type="ECO:0000313" key="2">
    <source>
        <dbReference type="Proteomes" id="UP000054321"/>
    </source>
</evidence>
<evidence type="ECO:0000313" key="1">
    <source>
        <dbReference type="EMBL" id="KIM96803.1"/>
    </source>
</evidence>
<dbReference type="EMBL" id="KN832883">
    <property type="protein sequence ID" value="KIM96803.1"/>
    <property type="molecule type" value="Genomic_DNA"/>
</dbReference>
<proteinExistence type="predicted"/>
<dbReference type="OrthoDB" id="5350490at2759"/>
<dbReference type="AlphaFoldDB" id="A0A0C3CCY0"/>
<name>A0A0C3CCY0_OIDMZ</name>
<dbReference type="Proteomes" id="UP000054321">
    <property type="component" value="Unassembled WGS sequence"/>
</dbReference>
<dbReference type="InParanoid" id="A0A0C3CCY0"/>
<reference evidence="1 2" key="1">
    <citation type="submission" date="2014-04" db="EMBL/GenBank/DDBJ databases">
        <authorList>
            <consortium name="DOE Joint Genome Institute"/>
            <person name="Kuo A."/>
            <person name="Martino E."/>
            <person name="Perotto S."/>
            <person name="Kohler A."/>
            <person name="Nagy L.G."/>
            <person name="Floudas D."/>
            <person name="Copeland A."/>
            <person name="Barry K.W."/>
            <person name="Cichocki N."/>
            <person name="Veneault-Fourrey C."/>
            <person name="LaButti K."/>
            <person name="Lindquist E.A."/>
            <person name="Lipzen A."/>
            <person name="Lundell T."/>
            <person name="Morin E."/>
            <person name="Murat C."/>
            <person name="Sun H."/>
            <person name="Tunlid A."/>
            <person name="Henrissat B."/>
            <person name="Grigoriev I.V."/>
            <person name="Hibbett D.S."/>
            <person name="Martin F."/>
            <person name="Nordberg H.P."/>
            <person name="Cantor M.N."/>
            <person name="Hua S.X."/>
        </authorList>
    </citation>
    <scope>NUCLEOTIDE SEQUENCE [LARGE SCALE GENOMIC DNA]</scope>
    <source>
        <strain evidence="1 2">Zn</strain>
    </source>
</reference>
<dbReference type="HOGENOM" id="CLU_116730_1_0_1"/>
<organism evidence="1 2">
    <name type="scientific">Oidiodendron maius (strain Zn)</name>
    <dbReference type="NCBI Taxonomy" id="913774"/>
    <lineage>
        <taxon>Eukaryota</taxon>
        <taxon>Fungi</taxon>
        <taxon>Dikarya</taxon>
        <taxon>Ascomycota</taxon>
        <taxon>Pezizomycotina</taxon>
        <taxon>Leotiomycetes</taxon>
        <taxon>Leotiomycetes incertae sedis</taxon>
        <taxon>Myxotrichaceae</taxon>
        <taxon>Oidiodendron</taxon>
    </lineage>
</organism>
<reference evidence="2" key="2">
    <citation type="submission" date="2015-01" db="EMBL/GenBank/DDBJ databases">
        <title>Evolutionary Origins and Diversification of the Mycorrhizal Mutualists.</title>
        <authorList>
            <consortium name="DOE Joint Genome Institute"/>
            <consortium name="Mycorrhizal Genomics Consortium"/>
            <person name="Kohler A."/>
            <person name="Kuo A."/>
            <person name="Nagy L.G."/>
            <person name="Floudas D."/>
            <person name="Copeland A."/>
            <person name="Barry K.W."/>
            <person name="Cichocki N."/>
            <person name="Veneault-Fourrey C."/>
            <person name="LaButti K."/>
            <person name="Lindquist E.A."/>
            <person name="Lipzen A."/>
            <person name="Lundell T."/>
            <person name="Morin E."/>
            <person name="Murat C."/>
            <person name="Riley R."/>
            <person name="Ohm R."/>
            <person name="Sun H."/>
            <person name="Tunlid A."/>
            <person name="Henrissat B."/>
            <person name="Grigoriev I.V."/>
            <person name="Hibbett D.S."/>
            <person name="Martin F."/>
        </authorList>
    </citation>
    <scope>NUCLEOTIDE SEQUENCE [LARGE SCALE GENOMIC DNA]</scope>
    <source>
        <strain evidence="2">Zn</strain>
    </source>
</reference>
<accession>A0A0C3CCY0</accession>
<dbReference type="Pfam" id="PF11066">
    <property type="entry name" value="DUF2867"/>
    <property type="match status" value="1"/>
</dbReference>